<feature type="binding site" evidence="8">
    <location>
        <position position="222"/>
    </location>
    <ligand>
        <name>Mg(2+)</name>
        <dbReference type="ChEBI" id="CHEBI:18420"/>
        <label>1</label>
        <note>catalytic</note>
    </ligand>
</feature>
<dbReference type="CDD" id="cd01639">
    <property type="entry name" value="IMPase"/>
    <property type="match status" value="1"/>
</dbReference>
<dbReference type="PANTHER" id="PTHR20854:SF4">
    <property type="entry name" value="INOSITOL-1-MONOPHOSPHATASE-RELATED"/>
    <property type="match status" value="1"/>
</dbReference>
<dbReference type="PROSITE" id="PS00630">
    <property type="entry name" value="IMP_2"/>
    <property type="match status" value="1"/>
</dbReference>
<gene>
    <name evidence="10" type="ORF">NP493_215g03009</name>
</gene>
<dbReference type="SUPFAM" id="SSF56655">
    <property type="entry name" value="Carbohydrate phosphatase"/>
    <property type="match status" value="1"/>
</dbReference>
<dbReference type="PRINTS" id="PR00378">
    <property type="entry name" value="LIIMPHPHTASE"/>
</dbReference>
<name>A0AAD9P0X7_RIDPI</name>
<dbReference type="PANTHER" id="PTHR20854">
    <property type="entry name" value="INOSITOL MONOPHOSPHATASE"/>
    <property type="match status" value="1"/>
</dbReference>
<evidence type="ECO:0000256" key="4">
    <source>
        <dbReference type="ARBA" id="ARBA00009759"/>
    </source>
</evidence>
<evidence type="ECO:0000256" key="2">
    <source>
        <dbReference type="ARBA" id="ARBA00001946"/>
    </source>
</evidence>
<dbReference type="InterPro" id="IPR033942">
    <property type="entry name" value="IMPase"/>
</dbReference>
<keyword evidence="6 9" id="KW-0378">Hydrolase</keyword>
<dbReference type="GO" id="GO:0046872">
    <property type="term" value="F:metal ion binding"/>
    <property type="evidence" value="ECO:0007669"/>
    <property type="project" value="UniProtKB-KW"/>
</dbReference>
<feature type="binding site" evidence="8">
    <location>
        <position position="95"/>
    </location>
    <ligand>
        <name>Mg(2+)</name>
        <dbReference type="ChEBI" id="CHEBI:18420"/>
        <label>1</label>
        <note>catalytic</note>
    </ligand>
</feature>
<comment type="cofactor">
    <cofactor evidence="2 8 9">
        <name>Mg(2+)</name>
        <dbReference type="ChEBI" id="CHEBI:18420"/>
    </cofactor>
</comment>
<dbReference type="Gene3D" id="3.30.540.10">
    <property type="entry name" value="Fructose-1,6-Bisphosphatase, subunit A, domain 1"/>
    <property type="match status" value="1"/>
</dbReference>
<keyword evidence="11" id="KW-1185">Reference proteome</keyword>
<dbReference type="AlphaFoldDB" id="A0AAD9P0X7"/>
<proteinExistence type="inferred from homology"/>
<dbReference type="FunFam" id="3.30.540.10:FF:000004">
    <property type="entry name" value="Inositol-1-monophosphatase"/>
    <property type="match status" value="1"/>
</dbReference>
<evidence type="ECO:0000256" key="5">
    <source>
        <dbReference type="ARBA" id="ARBA00022723"/>
    </source>
</evidence>
<dbReference type="GO" id="GO:0006020">
    <property type="term" value="P:inositol metabolic process"/>
    <property type="evidence" value="ECO:0007669"/>
    <property type="project" value="TreeGrafter"/>
</dbReference>
<dbReference type="InterPro" id="IPR000760">
    <property type="entry name" value="Inositol_monophosphatase-like"/>
</dbReference>
<evidence type="ECO:0000256" key="1">
    <source>
        <dbReference type="ARBA" id="ARBA00001033"/>
    </source>
</evidence>
<keyword evidence="7 8" id="KW-0460">Magnesium</keyword>
<comment type="similarity">
    <text evidence="4 9">Belongs to the inositol monophosphatase superfamily.</text>
</comment>
<evidence type="ECO:0000256" key="9">
    <source>
        <dbReference type="RuleBase" id="RU364068"/>
    </source>
</evidence>
<dbReference type="Pfam" id="PF00459">
    <property type="entry name" value="Inositol_P"/>
    <property type="match status" value="1"/>
</dbReference>
<sequence length="279" mass="30540">MKTDMTNDDLDVCFNLVQDVARKAGEMIREAFKQEKQVSTKSSLADLVTESDKKVEQLIISTVKDKFPTHSFIGEESVGDSCVLTDNATWIIDPIDGTTNFVHRFPYIAVSIALLVQKKTVIGLIYNPILDQMYTARPGQGAYCNGEKLQVTQTQDLGHALVCAEFGSSRDSKVLDSKFRSMRKIIEQAHGIRSLGTATMAMCMVASGKADAYFEMGPHIWDFAAGDLLVREAGGTVVDTTGGPMDLMSRRVLCAGTQELANQIAASLEQLDLQRDDCA</sequence>
<comment type="catalytic activity">
    <reaction evidence="1 9">
        <text>a myo-inositol phosphate + H2O = myo-inositol + phosphate</text>
        <dbReference type="Rhea" id="RHEA:24056"/>
        <dbReference type="ChEBI" id="CHEBI:15377"/>
        <dbReference type="ChEBI" id="CHEBI:17268"/>
        <dbReference type="ChEBI" id="CHEBI:43474"/>
        <dbReference type="ChEBI" id="CHEBI:84139"/>
        <dbReference type="EC" id="3.1.3.25"/>
    </reaction>
</comment>
<dbReference type="EMBL" id="JAODUO010000216">
    <property type="protein sequence ID" value="KAK2185981.1"/>
    <property type="molecule type" value="Genomic_DNA"/>
</dbReference>
<protein>
    <recommendedName>
        <fullName evidence="9">Inositol-1-monophosphatase</fullName>
        <ecNumber evidence="9">3.1.3.25</ecNumber>
    </recommendedName>
</protein>
<reference evidence="10" key="1">
    <citation type="journal article" date="2023" name="Mol. Biol. Evol.">
        <title>Third-Generation Sequencing Reveals the Adaptive Role of the Epigenome in Three Deep-Sea Polychaetes.</title>
        <authorList>
            <person name="Perez M."/>
            <person name="Aroh O."/>
            <person name="Sun Y."/>
            <person name="Lan Y."/>
            <person name="Juniper S.K."/>
            <person name="Young C.R."/>
            <person name="Angers B."/>
            <person name="Qian P.Y."/>
        </authorList>
    </citation>
    <scope>NUCLEOTIDE SEQUENCE</scope>
    <source>
        <strain evidence="10">R07B-5</strain>
    </source>
</reference>
<evidence type="ECO:0000256" key="7">
    <source>
        <dbReference type="ARBA" id="ARBA00022842"/>
    </source>
</evidence>
<dbReference type="Proteomes" id="UP001209878">
    <property type="component" value="Unassembled WGS sequence"/>
</dbReference>
<dbReference type="GO" id="GO:0046854">
    <property type="term" value="P:phosphatidylinositol phosphate biosynthetic process"/>
    <property type="evidence" value="ECO:0007669"/>
    <property type="project" value="InterPro"/>
</dbReference>
<dbReference type="PRINTS" id="PR00377">
    <property type="entry name" value="IMPHPHTASES"/>
</dbReference>
<feature type="binding site" evidence="8">
    <location>
        <position position="93"/>
    </location>
    <ligand>
        <name>Mg(2+)</name>
        <dbReference type="ChEBI" id="CHEBI:18420"/>
        <label>2</label>
    </ligand>
</feature>
<dbReference type="InterPro" id="IPR020552">
    <property type="entry name" value="Inositol_monoPase_Li-sen"/>
</dbReference>
<dbReference type="GO" id="GO:0008934">
    <property type="term" value="F:inositol monophosphate 1-phosphatase activity"/>
    <property type="evidence" value="ECO:0007669"/>
    <property type="project" value="InterPro"/>
</dbReference>
<comment type="pathway">
    <text evidence="3 9">Polyol metabolism; myo-inositol biosynthesis; myo-inositol from D-glucose 6-phosphate: step 2/2.</text>
</comment>
<accession>A0AAD9P0X7</accession>
<organism evidence="10 11">
    <name type="scientific">Ridgeia piscesae</name>
    <name type="common">Tubeworm</name>
    <dbReference type="NCBI Taxonomy" id="27915"/>
    <lineage>
        <taxon>Eukaryota</taxon>
        <taxon>Metazoa</taxon>
        <taxon>Spiralia</taxon>
        <taxon>Lophotrochozoa</taxon>
        <taxon>Annelida</taxon>
        <taxon>Polychaeta</taxon>
        <taxon>Sedentaria</taxon>
        <taxon>Canalipalpata</taxon>
        <taxon>Sabellida</taxon>
        <taxon>Siboglinidae</taxon>
        <taxon>Ridgeia</taxon>
    </lineage>
</organism>
<dbReference type="GO" id="GO:0007165">
    <property type="term" value="P:signal transduction"/>
    <property type="evidence" value="ECO:0007669"/>
    <property type="project" value="TreeGrafter"/>
</dbReference>
<dbReference type="FunFam" id="3.40.190.80:FF:000002">
    <property type="entry name" value="Inositol-1-monophosphatase"/>
    <property type="match status" value="1"/>
</dbReference>
<evidence type="ECO:0000313" key="11">
    <source>
        <dbReference type="Proteomes" id="UP001209878"/>
    </source>
</evidence>
<feature type="binding site" evidence="8">
    <location>
        <position position="96"/>
    </location>
    <ligand>
        <name>Mg(2+)</name>
        <dbReference type="ChEBI" id="CHEBI:18420"/>
        <label>1</label>
        <note>catalytic</note>
    </ligand>
</feature>
<dbReference type="PROSITE" id="PS00629">
    <property type="entry name" value="IMP_1"/>
    <property type="match status" value="1"/>
</dbReference>
<dbReference type="InterPro" id="IPR020550">
    <property type="entry name" value="Inositol_monophosphatase_CS"/>
</dbReference>
<feature type="binding site" evidence="8">
    <location>
        <position position="75"/>
    </location>
    <ligand>
        <name>Mg(2+)</name>
        <dbReference type="ChEBI" id="CHEBI:18420"/>
        <label>1</label>
        <note>catalytic</note>
    </ligand>
</feature>
<dbReference type="EC" id="3.1.3.25" evidence="9"/>
<evidence type="ECO:0000256" key="8">
    <source>
        <dbReference type="PIRSR" id="PIRSR600760-2"/>
    </source>
</evidence>
<evidence type="ECO:0000256" key="3">
    <source>
        <dbReference type="ARBA" id="ARBA00005152"/>
    </source>
</evidence>
<dbReference type="Gene3D" id="3.40.190.80">
    <property type="match status" value="1"/>
</dbReference>
<keyword evidence="5 8" id="KW-0479">Metal-binding</keyword>
<dbReference type="InterPro" id="IPR020583">
    <property type="entry name" value="Inositol_monoP_metal-BS"/>
</dbReference>
<evidence type="ECO:0000313" key="10">
    <source>
        <dbReference type="EMBL" id="KAK2185981.1"/>
    </source>
</evidence>
<evidence type="ECO:0000256" key="6">
    <source>
        <dbReference type="ARBA" id="ARBA00022801"/>
    </source>
</evidence>
<comment type="caution">
    <text evidence="10">The sequence shown here is derived from an EMBL/GenBank/DDBJ whole genome shotgun (WGS) entry which is preliminary data.</text>
</comment>